<protein>
    <submittedName>
        <fullName evidence="2">Uncharacterized protein</fullName>
    </submittedName>
</protein>
<gene>
    <name evidence="2" type="ORF">NE237_008264</name>
</gene>
<sequence length="370" mass="40298">MKSHSAQKSARSVDEAEKELTDPPGLEEDEGRVNDAEQSKEPSAKLKEPEITQVRPEEKWIPIRAKKKRSGGAVDGLGHNQKPTQIVNHQKSAQSRKGPLNHVSSSGKLDFSESNLNFPSLKASFLSSDTNQAVAVCSDPISCSANRFEGLHSLVEQSAQKEDTGPQALSEKFPLPGPQEPQTSPNASISSTHLYSPSKSAGHTPFTHRRPSILKKGGNPNLIETRSSVEHQLGGVPIRAQISKNPAGLGPIAPPSSTLPSNRSLFDHMRAAVRHTHVGNDDHPSGSVKTKNPLVDCNARKERGISDTGQCDQDQRRMKLGNRLHLHGKEGSIFQKEYEEEIMDITQTPQSGDGNEKGIHCEDPRKDMAL</sequence>
<feature type="region of interest" description="Disordered" evidence="1">
    <location>
        <begin position="346"/>
        <end position="370"/>
    </location>
</feature>
<evidence type="ECO:0000313" key="2">
    <source>
        <dbReference type="EMBL" id="KAJ4945367.1"/>
    </source>
</evidence>
<name>A0A9Q0JS76_9MAGN</name>
<dbReference type="EMBL" id="JAMYWD010001062">
    <property type="protein sequence ID" value="KAJ4945367.1"/>
    <property type="molecule type" value="Genomic_DNA"/>
</dbReference>
<evidence type="ECO:0000313" key="3">
    <source>
        <dbReference type="Proteomes" id="UP001141806"/>
    </source>
</evidence>
<dbReference type="AlphaFoldDB" id="A0A9Q0JS76"/>
<feature type="compositionally biased region" description="Polar residues" evidence="1">
    <location>
        <begin position="81"/>
        <end position="95"/>
    </location>
</feature>
<feature type="region of interest" description="Disordered" evidence="1">
    <location>
        <begin position="1"/>
        <end position="107"/>
    </location>
</feature>
<feature type="compositionally biased region" description="Polar residues" evidence="1">
    <location>
        <begin position="180"/>
        <end position="201"/>
    </location>
</feature>
<accession>A0A9Q0JS76</accession>
<feature type="compositionally biased region" description="Basic and acidic residues" evidence="1">
    <location>
        <begin position="31"/>
        <end position="61"/>
    </location>
</feature>
<feature type="region of interest" description="Disordered" evidence="1">
    <location>
        <begin position="158"/>
        <end position="219"/>
    </location>
</feature>
<organism evidence="2 3">
    <name type="scientific">Protea cynaroides</name>
    <dbReference type="NCBI Taxonomy" id="273540"/>
    <lineage>
        <taxon>Eukaryota</taxon>
        <taxon>Viridiplantae</taxon>
        <taxon>Streptophyta</taxon>
        <taxon>Embryophyta</taxon>
        <taxon>Tracheophyta</taxon>
        <taxon>Spermatophyta</taxon>
        <taxon>Magnoliopsida</taxon>
        <taxon>Proteales</taxon>
        <taxon>Proteaceae</taxon>
        <taxon>Protea</taxon>
    </lineage>
</organism>
<evidence type="ECO:0000256" key="1">
    <source>
        <dbReference type="SAM" id="MobiDB-lite"/>
    </source>
</evidence>
<dbReference type="Proteomes" id="UP001141806">
    <property type="component" value="Unassembled WGS sequence"/>
</dbReference>
<feature type="compositionally biased region" description="Basic and acidic residues" evidence="1">
    <location>
        <begin position="11"/>
        <end position="21"/>
    </location>
</feature>
<reference evidence="2" key="1">
    <citation type="journal article" date="2023" name="Plant J.">
        <title>The genome of the king protea, Protea cynaroides.</title>
        <authorList>
            <person name="Chang J."/>
            <person name="Duong T.A."/>
            <person name="Schoeman C."/>
            <person name="Ma X."/>
            <person name="Roodt D."/>
            <person name="Barker N."/>
            <person name="Li Z."/>
            <person name="Van de Peer Y."/>
            <person name="Mizrachi E."/>
        </authorList>
    </citation>
    <scope>NUCLEOTIDE SEQUENCE</scope>
    <source>
        <tissue evidence="2">Young leaves</tissue>
    </source>
</reference>
<keyword evidence="3" id="KW-1185">Reference proteome</keyword>
<feature type="compositionally biased region" description="Basic and acidic residues" evidence="1">
    <location>
        <begin position="354"/>
        <end position="370"/>
    </location>
</feature>
<feature type="compositionally biased region" description="Polar residues" evidence="1">
    <location>
        <begin position="1"/>
        <end position="10"/>
    </location>
</feature>
<proteinExistence type="predicted"/>
<comment type="caution">
    <text evidence="2">The sequence shown here is derived from an EMBL/GenBank/DDBJ whole genome shotgun (WGS) entry which is preliminary data.</text>
</comment>